<dbReference type="PANTHER" id="PTHR31920">
    <property type="entry name" value="B3 DOMAIN-CONTAINING"/>
    <property type="match status" value="1"/>
</dbReference>
<dbReference type="InterPro" id="IPR003340">
    <property type="entry name" value="B3_DNA-bd"/>
</dbReference>
<evidence type="ECO:0000256" key="3">
    <source>
        <dbReference type="ARBA" id="ARBA00023125"/>
    </source>
</evidence>
<feature type="domain" description="TF-B3" evidence="7">
    <location>
        <begin position="28"/>
        <end position="121"/>
    </location>
</feature>
<dbReference type="EMBL" id="KK914593">
    <property type="protein sequence ID" value="KDP31847.1"/>
    <property type="molecule type" value="Genomic_DNA"/>
</dbReference>
<dbReference type="InterPro" id="IPR015300">
    <property type="entry name" value="DNA-bd_pseudobarrel_sf"/>
</dbReference>
<dbReference type="InterPro" id="IPR050655">
    <property type="entry name" value="Plant_B3_domain"/>
</dbReference>
<dbReference type="PROSITE" id="PS50863">
    <property type="entry name" value="B3"/>
    <property type="match status" value="2"/>
</dbReference>
<feature type="region of interest" description="Disordered" evidence="6">
    <location>
        <begin position="138"/>
        <end position="180"/>
    </location>
</feature>
<dbReference type="STRING" id="180498.A0A067K6W5"/>
<comment type="subcellular location">
    <subcellularLocation>
        <location evidence="1">Nucleus</location>
    </subcellularLocation>
</comment>
<feature type="compositionally biased region" description="Basic and acidic residues" evidence="6">
    <location>
        <begin position="158"/>
        <end position="172"/>
    </location>
</feature>
<evidence type="ECO:0000313" key="9">
    <source>
        <dbReference type="Proteomes" id="UP000027138"/>
    </source>
</evidence>
<dbReference type="Proteomes" id="UP000027138">
    <property type="component" value="Unassembled WGS sequence"/>
</dbReference>
<dbReference type="AlphaFoldDB" id="A0A067K6W5"/>
<keyword evidence="3" id="KW-0238">DNA-binding</keyword>
<evidence type="ECO:0000259" key="7">
    <source>
        <dbReference type="PROSITE" id="PS50863"/>
    </source>
</evidence>
<dbReference type="Pfam" id="PF02362">
    <property type="entry name" value="B3"/>
    <property type="match status" value="2"/>
</dbReference>
<dbReference type="GO" id="GO:0005634">
    <property type="term" value="C:nucleus"/>
    <property type="evidence" value="ECO:0007669"/>
    <property type="project" value="UniProtKB-SubCell"/>
</dbReference>
<evidence type="ECO:0000256" key="6">
    <source>
        <dbReference type="SAM" id="MobiDB-lite"/>
    </source>
</evidence>
<evidence type="ECO:0000313" key="8">
    <source>
        <dbReference type="EMBL" id="KDP31847.1"/>
    </source>
</evidence>
<dbReference type="OrthoDB" id="1666376at2759"/>
<reference evidence="8 9" key="1">
    <citation type="journal article" date="2014" name="PLoS ONE">
        <title>Global Analysis of Gene Expression Profiles in Physic Nut (Jatropha curcas L.) Seedlings Exposed to Salt Stress.</title>
        <authorList>
            <person name="Zhang L."/>
            <person name="Zhang C."/>
            <person name="Wu P."/>
            <person name="Chen Y."/>
            <person name="Li M."/>
            <person name="Jiang H."/>
            <person name="Wu G."/>
        </authorList>
    </citation>
    <scope>NUCLEOTIDE SEQUENCE [LARGE SCALE GENOMIC DNA]</scope>
    <source>
        <strain evidence="9">cv. GZQX0401</strain>
        <tissue evidence="8">Young leaves</tissue>
    </source>
</reference>
<organism evidence="8 9">
    <name type="scientific">Jatropha curcas</name>
    <name type="common">Barbados nut</name>
    <dbReference type="NCBI Taxonomy" id="180498"/>
    <lineage>
        <taxon>Eukaryota</taxon>
        <taxon>Viridiplantae</taxon>
        <taxon>Streptophyta</taxon>
        <taxon>Embryophyta</taxon>
        <taxon>Tracheophyta</taxon>
        <taxon>Spermatophyta</taxon>
        <taxon>Magnoliopsida</taxon>
        <taxon>eudicotyledons</taxon>
        <taxon>Gunneridae</taxon>
        <taxon>Pentapetalae</taxon>
        <taxon>rosids</taxon>
        <taxon>fabids</taxon>
        <taxon>Malpighiales</taxon>
        <taxon>Euphorbiaceae</taxon>
        <taxon>Crotonoideae</taxon>
        <taxon>Jatropheae</taxon>
        <taxon>Jatropha</taxon>
    </lineage>
</organism>
<evidence type="ECO:0000256" key="4">
    <source>
        <dbReference type="ARBA" id="ARBA00023163"/>
    </source>
</evidence>
<dbReference type="CDD" id="cd10017">
    <property type="entry name" value="B3_DNA"/>
    <property type="match status" value="2"/>
</dbReference>
<proteinExistence type="predicted"/>
<dbReference type="PANTHER" id="PTHR31920:SF135">
    <property type="entry name" value="B3 DOMAIN-CONTAINING PROTEIN OS03G0621600-RELATED"/>
    <property type="match status" value="1"/>
</dbReference>
<gene>
    <name evidence="8" type="ORF">JCGZ_12308</name>
</gene>
<evidence type="ECO:0000256" key="2">
    <source>
        <dbReference type="ARBA" id="ARBA00023015"/>
    </source>
</evidence>
<name>A0A067K6W5_JATCU</name>
<feature type="domain" description="TF-B3" evidence="7">
    <location>
        <begin position="260"/>
        <end position="322"/>
    </location>
</feature>
<dbReference type="GO" id="GO:0003677">
    <property type="term" value="F:DNA binding"/>
    <property type="evidence" value="ECO:0007669"/>
    <property type="project" value="UniProtKB-KW"/>
</dbReference>
<protein>
    <recommendedName>
        <fullName evidence="7">TF-B3 domain-containing protein</fullName>
    </recommendedName>
</protein>
<evidence type="ECO:0000256" key="1">
    <source>
        <dbReference type="ARBA" id="ARBA00004123"/>
    </source>
</evidence>
<sequence length="341" mass="39680">MDNNSSFMTFSRVLKNMVKASRKLPSSIEFFKVFLSSSSSCKLSLPPAFVMRVNQTISQNATLKDYTGKIWDVHLQKTETGLIIGKGWQEFVHHHSLVDADFLLFKYNGNSEFYVKVFGRNGLKKRKPKDNKVFSTHVKEETETEIEEEKNRTQSTSDCKRKFSEMAAERTRRSVRRSGGSVSKWRRATCSSGGNQFKSRHSTVTKYPDQECKMDKAPAFVKPKNPYFVVLMTRTALYQVYVHRLVLKVHKIKLQENTNLRDERGKLWPVKVNYKKDGRITINDGWLDFHRKHNVAMGDKIIFELMPTENNLCNLIQVVIDKKQVTPRPRRHQSWSDVDHQ</sequence>
<dbReference type="Gene3D" id="2.40.330.10">
    <property type="entry name" value="DNA-binding pseudobarrel domain"/>
    <property type="match status" value="2"/>
</dbReference>
<dbReference type="SMART" id="SM01019">
    <property type="entry name" value="B3"/>
    <property type="match status" value="2"/>
</dbReference>
<keyword evidence="5" id="KW-0539">Nucleus</keyword>
<accession>A0A067K6W5</accession>
<keyword evidence="4" id="KW-0804">Transcription</keyword>
<evidence type="ECO:0000256" key="5">
    <source>
        <dbReference type="ARBA" id="ARBA00023242"/>
    </source>
</evidence>
<dbReference type="SUPFAM" id="SSF101936">
    <property type="entry name" value="DNA-binding pseudobarrel domain"/>
    <property type="match status" value="2"/>
</dbReference>
<keyword evidence="2" id="KW-0805">Transcription regulation</keyword>
<keyword evidence="9" id="KW-1185">Reference proteome</keyword>